<dbReference type="RefSeq" id="WP_280176729.1">
    <property type="nucleotide sequence ID" value="NZ_JAVLSC010000011.1"/>
</dbReference>
<accession>A0AAJ2GNV5</accession>
<dbReference type="Pfam" id="PF13671">
    <property type="entry name" value="AAA_33"/>
    <property type="match status" value="1"/>
</dbReference>
<evidence type="ECO:0000313" key="1">
    <source>
        <dbReference type="EMBL" id="MDR9773030.1"/>
    </source>
</evidence>
<name>A0AAJ2GNV5_9HYPH</name>
<protein>
    <submittedName>
        <fullName evidence="1">AAA family ATPase</fullName>
    </submittedName>
</protein>
<dbReference type="EMBL" id="JAVLSF010000004">
    <property type="protein sequence ID" value="MDR9773030.1"/>
    <property type="molecule type" value="Genomic_DNA"/>
</dbReference>
<evidence type="ECO:0000313" key="2">
    <source>
        <dbReference type="Proteomes" id="UP001268610"/>
    </source>
</evidence>
<dbReference type="Proteomes" id="UP001268610">
    <property type="component" value="Unassembled WGS sequence"/>
</dbReference>
<organism evidence="1 2">
    <name type="scientific">Rhizobium hidalgonense</name>
    <dbReference type="NCBI Taxonomy" id="1538159"/>
    <lineage>
        <taxon>Bacteria</taxon>
        <taxon>Pseudomonadati</taxon>
        <taxon>Pseudomonadota</taxon>
        <taxon>Alphaproteobacteria</taxon>
        <taxon>Hyphomicrobiales</taxon>
        <taxon>Rhizobiaceae</taxon>
        <taxon>Rhizobium/Agrobacterium group</taxon>
        <taxon>Rhizobium</taxon>
    </lineage>
</organism>
<proteinExistence type="predicted"/>
<comment type="caution">
    <text evidence="1">The sequence shown here is derived from an EMBL/GenBank/DDBJ whole genome shotgun (WGS) entry which is preliminary data.</text>
</comment>
<gene>
    <name evidence="1" type="ORF">RJJ65_10220</name>
</gene>
<reference evidence="1" key="1">
    <citation type="submission" date="2023-04" db="EMBL/GenBank/DDBJ databases">
        <title>Genomic characterization of faba bean (Vicia faba) microsymbionts in Mexican soils.</title>
        <authorList>
            <person name="Rivera Orduna F.N."/>
            <person name="Guevara-Luna J."/>
            <person name="Yan J."/>
            <person name="Arroyo-Herrera I."/>
            <person name="Li Y."/>
            <person name="Vasquez-Murrieta M.S."/>
            <person name="Wang E.T."/>
        </authorList>
    </citation>
    <scope>NUCLEOTIDE SEQUENCE</scope>
    <source>
        <strain evidence="1">CH26</strain>
    </source>
</reference>
<dbReference type="AlphaFoldDB" id="A0AAJ2GNV5"/>
<dbReference type="Gene3D" id="3.40.50.300">
    <property type="entry name" value="P-loop containing nucleotide triphosphate hydrolases"/>
    <property type="match status" value="1"/>
</dbReference>
<sequence>MSEAQSCTVPRATSTCQAKNQRFSMPTLYLTCGLPGSGKSSLAKIIEQEASALRLTGDEWMHKLYPGISTSEAETGPCRGRVESLQWQIALRAIRLQCNVVVDWGVWSRAERDACRDEARAVGASVVLCFLDVPFDELWDRVSRRNAELPVGTFDISRADLFRWSKLFDPPTAEELALYDRQILRRG</sequence>
<dbReference type="SUPFAM" id="SSF52540">
    <property type="entry name" value="P-loop containing nucleoside triphosphate hydrolases"/>
    <property type="match status" value="1"/>
</dbReference>
<dbReference type="InterPro" id="IPR027417">
    <property type="entry name" value="P-loop_NTPase"/>
</dbReference>